<dbReference type="PANTHER" id="PTHR34614:SF2">
    <property type="entry name" value="TRANSPOSASE IS4-LIKE DOMAIN-CONTAINING PROTEIN"/>
    <property type="match status" value="1"/>
</dbReference>
<reference evidence="3" key="1">
    <citation type="journal article" date="2014" name="Front. Microbiol.">
        <title>High frequency of phylogenetically diverse reductive dehalogenase-homologous genes in deep subseafloor sedimentary metagenomes.</title>
        <authorList>
            <person name="Kawai M."/>
            <person name="Futagami T."/>
            <person name="Toyoda A."/>
            <person name="Takaki Y."/>
            <person name="Nishi S."/>
            <person name="Hori S."/>
            <person name="Arai W."/>
            <person name="Tsubouchi T."/>
            <person name="Morono Y."/>
            <person name="Uchiyama I."/>
            <person name="Ito T."/>
            <person name="Fujiyama A."/>
            <person name="Inagaki F."/>
            <person name="Takami H."/>
        </authorList>
    </citation>
    <scope>NUCLEOTIDE SEQUENCE</scope>
    <source>
        <strain evidence="3">Expedition CK06-06</strain>
    </source>
</reference>
<dbReference type="PANTHER" id="PTHR34614">
    <property type="match status" value="1"/>
</dbReference>
<organism evidence="3">
    <name type="scientific">marine sediment metagenome</name>
    <dbReference type="NCBI Taxonomy" id="412755"/>
    <lineage>
        <taxon>unclassified sequences</taxon>
        <taxon>metagenomes</taxon>
        <taxon>ecological metagenomes</taxon>
    </lineage>
</organism>
<evidence type="ECO:0000256" key="1">
    <source>
        <dbReference type="SAM" id="Coils"/>
    </source>
</evidence>
<proteinExistence type="predicted"/>
<evidence type="ECO:0000256" key="2">
    <source>
        <dbReference type="SAM" id="MobiDB-lite"/>
    </source>
</evidence>
<dbReference type="AlphaFoldDB" id="X0YCS1"/>
<comment type="caution">
    <text evidence="3">The sequence shown here is derived from an EMBL/GenBank/DDBJ whole genome shotgun (WGS) entry which is preliminary data.</text>
</comment>
<evidence type="ECO:0008006" key="4">
    <source>
        <dbReference type="Google" id="ProtNLM"/>
    </source>
</evidence>
<accession>X0YCS1</accession>
<name>X0YCS1_9ZZZZ</name>
<evidence type="ECO:0000313" key="3">
    <source>
        <dbReference type="EMBL" id="GAG34636.1"/>
    </source>
</evidence>
<sequence>AEERRRKREELLAATQKELERISKEVARRTRKPLRKDEIALKAGKVINRFKVGKHFTLTIDDGDFKWDLSENSVRSEAMLDGIYVIRTSEPKDNISAEDVVRNYKNLSKVEQAFRTLKGIDIRVRPIRHRLEYPVRGHIFLCVLAYYVEWHMRKALSPLLFDDEELDDNRTSRNPVAPPEPSLSAKKKKNKRQTTDGLPVQSFDTLLKGLGTQCKNYCKVKAENVEERFERITEPTPLQSRVFELLKLFPVP</sequence>
<feature type="region of interest" description="Disordered" evidence="2">
    <location>
        <begin position="167"/>
        <end position="196"/>
    </location>
</feature>
<dbReference type="EMBL" id="BARS01040334">
    <property type="protein sequence ID" value="GAG34636.1"/>
    <property type="molecule type" value="Genomic_DNA"/>
</dbReference>
<feature type="non-terminal residue" evidence="3">
    <location>
        <position position="1"/>
    </location>
</feature>
<protein>
    <recommendedName>
        <fullName evidence="4">Transposase IS4-like domain-containing protein</fullName>
    </recommendedName>
</protein>
<keyword evidence="1" id="KW-0175">Coiled coil</keyword>
<feature type="coiled-coil region" evidence="1">
    <location>
        <begin position="5"/>
        <end position="32"/>
    </location>
</feature>
<gene>
    <name evidence="3" type="ORF">S01H1_61508</name>
</gene>